<feature type="region of interest" description="Disordered" evidence="10">
    <location>
        <begin position="71"/>
        <end position="92"/>
    </location>
</feature>
<keyword evidence="13" id="KW-1185">Reference proteome</keyword>
<dbReference type="Proteomes" id="UP000264840">
    <property type="component" value="Unplaced"/>
</dbReference>
<proteinExistence type="inferred from homology"/>
<protein>
    <submittedName>
        <fullName evidence="12">Galactose-3-O-sulfotransferase 2</fullName>
    </submittedName>
</protein>
<accession>A0A3Q2VVG6</accession>
<evidence type="ECO:0000256" key="8">
    <source>
        <dbReference type="ARBA" id="ARBA00023136"/>
    </source>
</evidence>
<dbReference type="Gene3D" id="3.40.50.300">
    <property type="entry name" value="P-loop containing nucleotide triphosphate hydrolases"/>
    <property type="match status" value="1"/>
</dbReference>
<organism evidence="12 13">
    <name type="scientific">Haplochromis burtoni</name>
    <name type="common">Burton's mouthbrooder</name>
    <name type="synonym">Chromis burtoni</name>
    <dbReference type="NCBI Taxonomy" id="8153"/>
    <lineage>
        <taxon>Eukaryota</taxon>
        <taxon>Metazoa</taxon>
        <taxon>Chordata</taxon>
        <taxon>Craniata</taxon>
        <taxon>Vertebrata</taxon>
        <taxon>Euteleostomi</taxon>
        <taxon>Actinopterygii</taxon>
        <taxon>Neopterygii</taxon>
        <taxon>Teleostei</taxon>
        <taxon>Neoteleostei</taxon>
        <taxon>Acanthomorphata</taxon>
        <taxon>Ovalentaria</taxon>
        <taxon>Cichlomorphae</taxon>
        <taxon>Cichliformes</taxon>
        <taxon>Cichlidae</taxon>
        <taxon>African cichlids</taxon>
        <taxon>Pseudocrenilabrinae</taxon>
        <taxon>Haplochromini</taxon>
        <taxon>Haplochromis</taxon>
    </lineage>
</organism>
<name>A0A3Q2VVG6_HAPBU</name>
<feature type="transmembrane region" description="Helical" evidence="11">
    <location>
        <begin position="440"/>
        <end position="459"/>
    </location>
</feature>
<keyword evidence="9" id="KW-0325">Glycoprotein</keyword>
<feature type="compositionally biased region" description="Polar residues" evidence="10">
    <location>
        <begin position="76"/>
        <end position="92"/>
    </location>
</feature>
<keyword evidence="7" id="KW-0333">Golgi apparatus</keyword>
<evidence type="ECO:0000256" key="3">
    <source>
        <dbReference type="ARBA" id="ARBA00022679"/>
    </source>
</evidence>
<evidence type="ECO:0000313" key="13">
    <source>
        <dbReference type="Proteomes" id="UP000264840"/>
    </source>
</evidence>
<evidence type="ECO:0000256" key="5">
    <source>
        <dbReference type="ARBA" id="ARBA00022968"/>
    </source>
</evidence>
<dbReference type="GO" id="GO:0001733">
    <property type="term" value="F:galactosylceramide sulfotransferase activity"/>
    <property type="evidence" value="ECO:0007669"/>
    <property type="project" value="InterPro"/>
</dbReference>
<evidence type="ECO:0000256" key="7">
    <source>
        <dbReference type="ARBA" id="ARBA00023034"/>
    </source>
</evidence>
<dbReference type="InterPro" id="IPR009729">
    <property type="entry name" value="Gal-3-0_sulfotransfrase"/>
</dbReference>
<evidence type="ECO:0000256" key="9">
    <source>
        <dbReference type="ARBA" id="ARBA00023180"/>
    </source>
</evidence>
<evidence type="ECO:0000256" key="6">
    <source>
        <dbReference type="ARBA" id="ARBA00022989"/>
    </source>
</evidence>
<reference evidence="12" key="2">
    <citation type="submission" date="2025-09" db="UniProtKB">
        <authorList>
            <consortium name="Ensembl"/>
        </authorList>
    </citation>
    <scope>IDENTIFICATION</scope>
</reference>
<keyword evidence="6 11" id="KW-1133">Transmembrane helix</keyword>
<dbReference type="InterPro" id="IPR027417">
    <property type="entry name" value="P-loop_NTPase"/>
</dbReference>
<keyword evidence="8 11" id="KW-0472">Membrane</keyword>
<keyword evidence="5" id="KW-0735">Signal-anchor</keyword>
<dbReference type="GO" id="GO:0009247">
    <property type="term" value="P:glycolipid biosynthetic process"/>
    <property type="evidence" value="ECO:0007669"/>
    <property type="project" value="InterPro"/>
</dbReference>
<evidence type="ECO:0000256" key="10">
    <source>
        <dbReference type="SAM" id="MobiDB-lite"/>
    </source>
</evidence>
<evidence type="ECO:0000313" key="12">
    <source>
        <dbReference type="Ensembl" id="ENSHBUP00000016478.1"/>
    </source>
</evidence>
<feature type="region of interest" description="Disordered" evidence="10">
    <location>
        <begin position="45"/>
        <end position="64"/>
    </location>
</feature>
<dbReference type="PANTHER" id="PTHR14647:SF62">
    <property type="entry name" value="GALACTOSE-3-O-SULFOTRANSFERASE 2"/>
    <property type="match status" value="1"/>
</dbReference>
<dbReference type="GeneTree" id="ENSGT00950000182923"/>
<feature type="transmembrane region" description="Helical" evidence="11">
    <location>
        <begin position="504"/>
        <end position="520"/>
    </location>
</feature>
<dbReference type="OMA" id="YPHHFLA"/>
<dbReference type="Pfam" id="PF06990">
    <property type="entry name" value="Gal-3-0_sulfotr"/>
    <property type="match status" value="1"/>
</dbReference>
<evidence type="ECO:0000256" key="11">
    <source>
        <dbReference type="SAM" id="Phobius"/>
    </source>
</evidence>
<sequence>MEQTANGNHQHEQHEKPSYSLIGRLASSQQEGRKVTLGKLLLPKDRNKPNVDLPSSLVSHSTRKDINLGTEKRLTRSPTPSSFLKTQNNTHTQATCHPKSHIVFLKTHKTASSTILNILYRYGESRNLTFALPLNKQSQLFYPFFFVPHFVEGVSSRSVKEFHIMCNHMRFKKSEVAKVMPQDTFYFSILRHPVAMMESIFSYYKSIPAFRKTFSLEDFLDNSWRNYNASAANNHYAHNILAFDFGFKNNIAAGAGDFEERTTVAIKTIEQDFNLILISEYFDESMVLLKYSLCWSLEDMVSFRLNSRSEQTRHSLSPNTAEKIKKWNALDWRIYLHFNTTFWHKVDSLVGRQKMEREVAQLRKLQVKLANTCLKDRCAVDPSLVKDARLKPFQYGTAVIQGYNLNPNLDIQTKTKCQRFILPELQYTHRLYTKQFPKEAANFLIFFFFSLFLVATPVVKLTKPNIVSSWMLEDTVKSKMFLINCLFSCLFAHLKHIFEVHGSGLNFGLFLISCVVLIGEDSNGT</sequence>
<reference evidence="12" key="1">
    <citation type="submission" date="2025-08" db="UniProtKB">
        <authorList>
            <consortium name="Ensembl"/>
        </authorList>
    </citation>
    <scope>IDENTIFICATION</scope>
</reference>
<evidence type="ECO:0000256" key="1">
    <source>
        <dbReference type="ARBA" id="ARBA00004323"/>
    </source>
</evidence>
<dbReference type="GO" id="GO:0000139">
    <property type="term" value="C:Golgi membrane"/>
    <property type="evidence" value="ECO:0007669"/>
    <property type="project" value="UniProtKB-SubCell"/>
</dbReference>
<dbReference type="SUPFAM" id="SSF52540">
    <property type="entry name" value="P-loop containing nucleoside triphosphate hydrolases"/>
    <property type="match status" value="1"/>
</dbReference>
<dbReference type="Ensembl" id="ENSHBUT00000034224.1">
    <property type="protein sequence ID" value="ENSHBUP00000016478.1"/>
    <property type="gene ID" value="ENSHBUG00000018433.1"/>
</dbReference>
<keyword evidence="3" id="KW-0808">Transferase</keyword>
<comment type="subcellular location">
    <subcellularLocation>
        <location evidence="1">Golgi apparatus membrane</location>
        <topology evidence="1">Single-pass type II membrane protein</topology>
    </subcellularLocation>
</comment>
<keyword evidence="4 11" id="KW-0812">Transmembrane</keyword>
<comment type="similarity">
    <text evidence="2">Belongs to the galactose-3-O-sulfotransferase family.</text>
</comment>
<dbReference type="PANTHER" id="PTHR14647">
    <property type="entry name" value="GALACTOSE-3-O-SULFOTRANSFERASE"/>
    <property type="match status" value="1"/>
</dbReference>
<evidence type="ECO:0000256" key="4">
    <source>
        <dbReference type="ARBA" id="ARBA00022692"/>
    </source>
</evidence>
<dbReference type="AlphaFoldDB" id="A0A3Q2VVG6"/>
<evidence type="ECO:0000256" key="2">
    <source>
        <dbReference type="ARBA" id="ARBA00008124"/>
    </source>
</evidence>